<keyword evidence="11 12" id="KW-0407">Ion channel</keyword>
<keyword evidence="9 14" id="KW-0472">Membrane</keyword>
<protein>
    <submittedName>
        <fullName evidence="15">Sodium channel protein Nach</fullName>
    </submittedName>
</protein>
<dbReference type="PRINTS" id="PR01078">
    <property type="entry name" value="AMINACHANNEL"/>
</dbReference>
<evidence type="ECO:0000313" key="16">
    <source>
        <dbReference type="Proteomes" id="UP001219518"/>
    </source>
</evidence>
<evidence type="ECO:0000256" key="2">
    <source>
        <dbReference type="ARBA" id="ARBA00007193"/>
    </source>
</evidence>
<feature type="region of interest" description="Disordered" evidence="13">
    <location>
        <begin position="610"/>
        <end position="633"/>
    </location>
</feature>
<proteinExistence type="inferred from homology"/>
<reference evidence="15" key="1">
    <citation type="submission" date="2021-07" db="EMBL/GenBank/DDBJ databases">
        <authorList>
            <person name="Catto M.A."/>
            <person name="Jacobson A."/>
            <person name="Kennedy G."/>
            <person name="Labadie P."/>
            <person name="Hunt B.G."/>
            <person name="Srinivasan R."/>
        </authorList>
    </citation>
    <scope>NUCLEOTIDE SEQUENCE</scope>
    <source>
        <strain evidence="15">PL_HMW_Pooled</strain>
        <tissue evidence="15">Head</tissue>
    </source>
</reference>
<dbReference type="GO" id="GO:0005886">
    <property type="term" value="C:plasma membrane"/>
    <property type="evidence" value="ECO:0007669"/>
    <property type="project" value="TreeGrafter"/>
</dbReference>
<keyword evidence="10 12" id="KW-0739">Sodium transport</keyword>
<evidence type="ECO:0000256" key="12">
    <source>
        <dbReference type="RuleBase" id="RU000679"/>
    </source>
</evidence>
<comment type="similarity">
    <text evidence="2 12">Belongs to the amiloride-sensitive sodium channel (TC 1.A.6) family.</text>
</comment>
<keyword evidence="8 12" id="KW-0406">Ion transport</keyword>
<sequence>MARTRKGVIAHVVADYMQHTTLHGYRYLTEPGRHWFERLLWMVVHALATGGVVWQVNTMYQEYRTQVPITTVQSTHYHVSLVPFPAVAVCDINKIRKSRVQALAAKLIRDHGLGGVTREELTGLLRFLGRLYDHSREGEEHVQRLEQLFVDYNVTLDYRGVMQMLGSQCDELLLACRWAGKPMPCGELFETRKTMEGYCCTFNYVRSTDNFDTRLHANGSIATVRLAPPLHSHDEKGDVISEDAQRSLTDGPMMGLSVLVNSNISEYFYPLLPTTGIKLLVFNPNDYPDTASGGLIEKLVMPGQEVFFKLGSVTTKPTADVVGLSKERRSCLFNNEKILFSNFYSYSDCLMDCRVQSMRNLCGCLPFYSPVKGKEEDTRVCEIGDLRCLDKHTEMWQTLRPREALPGLELEMTQSLECDDCFPACGDTVYNVETTSMPLQQVLMDHSNFLKGFKVENHSVFHIFFGSSSQTLMNKSVRMAWPDLLSNIGGICGVFVGFSAMSVIEFLYFFTLRVFVALSSRRRTKLGRAAAAGVLGLGEPTPSGLTAPGLKPVRGAGDSGPRRDQDRGQSRRLAPRYPSELLSAGVLLTPTTAPVDGGYFSWGRYNVQQPQHRHHQHGALHQHQGTHHGPHRH</sequence>
<evidence type="ECO:0000256" key="5">
    <source>
        <dbReference type="ARBA" id="ARBA00022692"/>
    </source>
</evidence>
<dbReference type="EMBL" id="JAHWGI010001182">
    <property type="protein sequence ID" value="KAK3924384.1"/>
    <property type="molecule type" value="Genomic_DNA"/>
</dbReference>
<dbReference type="GO" id="GO:0015280">
    <property type="term" value="F:ligand-gated sodium channel activity"/>
    <property type="evidence" value="ECO:0007669"/>
    <property type="project" value="TreeGrafter"/>
</dbReference>
<dbReference type="Proteomes" id="UP001219518">
    <property type="component" value="Unassembled WGS sequence"/>
</dbReference>
<comment type="caution">
    <text evidence="15">The sequence shown here is derived from an EMBL/GenBank/DDBJ whole genome shotgun (WGS) entry which is preliminary data.</text>
</comment>
<dbReference type="Gene3D" id="1.10.287.820">
    <property type="entry name" value="Acid-sensing ion channel domain"/>
    <property type="match status" value="1"/>
</dbReference>
<evidence type="ECO:0000256" key="8">
    <source>
        <dbReference type="ARBA" id="ARBA00023065"/>
    </source>
</evidence>
<reference evidence="15" key="2">
    <citation type="journal article" date="2023" name="BMC Genomics">
        <title>Pest status, molecular evolution, and epigenetic factors derived from the genome assembly of Frankliniella fusca, a thysanopteran phytovirus vector.</title>
        <authorList>
            <person name="Catto M.A."/>
            <person name="Labadie P.E."/>
            <person name="Jacobson A.L."/>
            <person name="Kennedy G.G."/>
            <person name="Srinivasan R."/>
            <person name="Hunt B.G."/>
        </authorList>
    </citation>
    <scope>NUCLEOTIDE SEQUENCE</scope>
    <source>
        <strain evidence="15">PL_HMW_Pooled</strain>
    </source>
</reference>
<keyword evidence="16" id="KW-1185">Reference proteome</keyword>
<evidence type="ECO:0000256" key="10">
    <source>
        <dbReference type="ARBA" id="ARBA00023201"/>
    </source>
</evidence>
<feature type="transmembrane region" description="Helical" evidence="14">
    <location>
        <begin position="494"/>
        <end position="518"/>
    </location>
</feature>
<dbReference type="InterPro" id="IPR001873">
    <property type="entry name" value="ENaC"/>
</dbReference>
<keyword evidence="7" id="KW-0915">Sodium</keyword>
<evidence type="ECO:0000256" key="7">
    <source>
        <dbReference type="ARBA" id="ARBA00023053"/>
    </source>
</evidence>
<evidence type="ECO:0000256" key="14">
    <source>
        <dbReference type="SAM" id="Phobius"/>
    </source>
</evidence>
<feature type="compositionally biased region" description="Basic and acidic residues" evidence="13">
    <location>
        <begin position="560"/>
        <end position="569"/>
    </location>
</feature>
<feature type="compositionally biased region" description="Basic residues" evidence="13">
    <location>
        <begin position="611"/>
        <end position="633"/>
    </location>
</feature>
<dbReference type="PANTHER" id="PTHR11690">
    <property type="entry name" value="AMILORIDE-SENSITIVE SODIUM CHANNEL-RELATED"/>
    <property type="match status" value="1"/>
</dbReference>
<dbReference type="Gene3D" id="1.10.287.770">
    <property type="entry name" value="YojJ-like"/>
    <property type="match status" value="1"/>
</dbReference>
<evidence type="ECO:0000256" key="3">
    <source>
        <dbReference type="ARBA" id="ARBA00022448"/>
    </source>
</evidence>
<accession>A0AAE1HN37</accession>
<evidence type="ECO:0000313" key="15">
    <source>
        <dbReference type="EMBL" id="KAK3924384.1"/>
    </source>
</evidence>
<keyword evidence="6 14" id="KW-1133">Transmembrane helix</keyword>
<organism evidence="15 16">
    <name type="scientific">Frankliniella fusca</name>
    <dbReference type="NCBI Taxonomy" id="407009"/>
    <lineage>
        <taxon>Eukaryota</taxon>
        <taxon>Metazoa</taxon>
        <taxon>Ecdysozoa</taxon>
        <taxon>Arthropoda</taxon>
        <taxon>Hexapoda</taxon>
        <taxon>Insecta</taxon>
        <taxon>Pterygota</taxon>
        <taxon>Neoptera</taxon>
        <taxon>Paraneoptera</taxon>
        <taxon>Thysanoptera</taxon>
        <taxon>Terebrantia</taxon>
        <taxon>Thripoidea</taxon>
        <taxon>Thripidae</taxon>
        <taxon>Frankliniella</taxon>
    </lineage>
</organism>
<evidence type="ECO:0000256" key="4">
    <source>
        <dbReference type="ARBA" id="ARBA00022461"/>
    </source>
</evidence>
<keyword evidence="3 12" id="KW-0813">Transport</keyword>
<dbReference type="PANTHER" id="PTHR11690:SF253">
    <property type="entry name" value="PICKPOCKET 18-RELATED"/>
    <property type="match status" value="1"/>
</dbReference>
<dbReference type="AlphaFoldDB" id="A0AAE1HN37"/>
<evidence type="ECO:0000256" key="11">
    <source>
        <dbReference type="ARBA" id="ARBA00023303"/>
    </source>
</evidence>
<comment type="subcellular location">
    <subcellularLocation>
        <location evidence="1">Membrane</location>
        <topology evidence="1">Multi-pass membrane protein</topology>
    </subcellularLocation>
</comment>
<name>A0AAE1HN37_9NEOP</name>
<feature type="region of interest" description="Disordered" evidence="13">
    <location>
        <begin position="541"/>
        <end position="575"/>
    </location>
</feature>
<evidence type="ECO:0000256" key="1">
    <source>
        <dbReference type="ARBA" id="ARBA00004141"/>
    </source>
</evidence>
<evidence type="ECO:0000256" key="13">
    <source>
        <dbReference type="SAM" id="MobiDB-lite"/>
    </source>
</evidence>
<dbReference type="Pfam" id="PF00858">
    <property type="entry name" value="ASC"/>
    <property type="match status" value="1"/>
</dbReference>
<gene>
    <name evidence="15" type="ORF">KUF71_012335</name>
</gene>
<evidence type="ECO:0000256" key="6">
    <source>
        <dbReference type="ARBA" id="ARBA00022989"/>
    </source>
</evidence>
<dbReference type="Gene3D" id="2.60.470.10">
    <property type="entry name" value="Acid-sensing ion channels like domains"/>
    <property type="match status" value="1"/>
</dbReference>
<keyword evidence="4 12" id="KW-0894">Sodium channel</keyword>
<keyword evidence="5 12" id="KW-0812">Transmembrane</keyword>
<evidence type="ECO:0000256" key="9">
    <source>
        <dbReference type="ARBA" id="ARBA00023136"/>
    </source>
</evidence>